<dbReference type="GO" id="GO:0005125">
    <property type="term" value="F:cytokine activity"/>
    <property type="evidence" value="ECO:0007669"/>
    <property type="project" value="TreeGrafter"/>
</dbReference>
<dbReference type="PANTHER" id="PTHR12027:SF72">
    <property type="entry name" value="PROTEIN WNT-6"/>
    <property type="match status" value="1"/>
</dbReference>
<keyword evidence="3 10" id="KW-0217">Developmental protein</keyword>
<dbReference type="PANTHER" id="PTHR12027">
    <property type="entry name" value="WNT RELATED"/>
    <property type="match status" value="1"/>
</dbReference>
<reference evidence="11" key="1">
    <citation type="submission" date="2021-06" db="EMBL/GenBank/DDBJ databases">
        <authorList>
            <person name="Hodson N. C."/>
            <person name="Mongue J. A."/>
            <person name="Jaron S. K."/>
        </authorList>
    </citation>
    <scope>NUCLEOTIDE SEQUENCE</scope>
</reference>
<keyword evidence="12" id="KW-1185">Reference proteome</keyword>
<evidence type="ECO:0000256" key="5">
    <source>
        <dbReference type="ARBA" id="ARBA00022530"/>
    </source>
</evidence>
<keyword evidence="8" id="KW-0325">Glycoprotein</keyword>
<comment type="function">
    <text evidence="10">Ligand for members of the frizzled family of seven transmembrane receptors.</text>
</comment>
<gene>
    <name evidence="11" type="ORF">AFUS01_LOCUS6060</name>
</gene>
<dbReference type="GO" id="GO:0045165">
    <property type="term" value="P:cell fate commitment"/>
    <property type="evidence" value="ECO:0007669"/>
    <property type="project" value="TreeGrafter"/>
</dbReference>
<evidence type="ECO:0000256" key="8">
    <source>
        <dbReference type="ARBA" id="ARBA00023180"/>
    </source>
</evidence>
<evidence type="ECO:0000313" key="11">
    <source>
        <dbReference type="EMBL" id="CAG7716559.1"/>
    </source>
</evidence>
<comment type="caution">
    <text evidence="11">The sequence shown here is derived from an EMBL/GenBank/DDBJ whole genome shotgun (WGS) entry which is preliminary data.</text>
</comment>
<keyword evidence="7" id="KW-1015">Disulfide bond</keyword>
<organism evidence="11 12">
    <name type="scientific">Allacma fusca</name>
    <dbReference type="NCBI Taxonomy" id="39272"/>
    <lineage>
        <taxon>Eukaryota</taxon>
        <taxon>Metazoa</taxon>
        <taxon>Ecdysozoa</taxon>
        <taxon>Arthropoda</taxon>
        <taxon>Hexapoda</taxon>
        <taxon>Collembola</taxon>
        <taxon>Symphypleona</taxon>
        <taxon>Sminthuridae</taxon>
        <taxon>Allacma</taxon>
    </lineage>
</organism>
<protein>
    <recommendedName>
        <fullName evidence="10">Protein Wnt</fullName>
    </recommendedName>
</protein>
<dbReference type="EMBL" id="CAJVCH010039513">
    <property type="protein sequence ID" value="CAG7716559.1"/>
    <property type="molecule type" value="Genomic_DNA"/>
</dbReference>
<dbReference type="GO" id="GO:0030182">
    <property type="term" value="P:neuron differentiation"/>
    <property type="evidence" value="ECO:0007669"/>
    <property type="project" value="TreeGrafter"/>
</dbReference>
<dbReference type="SMART" id="SM00097">
    <property type="entry name" value="WNT1"/>
    <property type="match status" value="1"/>
</dbReference>
<dbReference type="GO" id="GO:0007517">
    <property type="term" value="P:muscle organ development"/>
    <property type="evidence" value="ECO:0007669"/>
    <property type="project" value="UniProtKB-ARBA"/>
</dbReference>
<dbReference type="FunFam" id="3.30.2460.20:FF:000001">
    <property type="entry name" value="Wnt homolog"/>
    <property type="match status" value="1"/>
</dbReference>
<keyword evidence="4" id="KW-0964">Secreted</keyword>
<evidence type="ECO:0000256" key="2">
    <source>
        <dbReference type="ARBA" id="ARBA00005683"/>
    </source>
</evidence>
<sequence length="412" mass="46435">MRKGKEKSWFGGLGKNKNKNDSPLELINDINTSEWKCSHIFLRQMFTPETIYDPELAQERSERELPQKGTEQFGHLLVDPSRICRKGRKFQENSKRSMNFIVPGKNVEGGGLGRHRRKVHSFCTKEPEIMQEATRGAHLATLECQFQFRNRHWNCSALPRSIRRILSRDTREAAFVYAITTAGVTYAVTKACSSGQVADCPCDRTLTGKSSDGSWEWGGCGDNVHIGYKRSKDILDIKIKRRSDIRSLIILHNNEAGRLAVKENMRLVCKCHGLSGSCTLKTCWQKVPTFREIGETLKIRFDGAAKVIPGNDGKSVIPAVPTIKPAEKEDLIYFDESQDFCKSNKKTGSFGTHGRQCNSSSIGVDGCDLLCCGRGYVSKMVKVKEYCRCKFQWCCEVTCDTCTKRKTVSTCR</sequence>
<dbReference type="GO" id="GO:0000902">
    <property type="term" value="P:cell morphogenesis"/>
    <property type="evidence" value="ECO:0007669"/>
    <property type="project" value="UniProtKB-ARBA"/>
</dbReference>
<evidence type="ECO:0000256" key="7">
    <source>
        <dbReference type="ARBA" id="ARBA00023157"/>
    </source>
</evidence>
<accession>A0A8J2JYS3</accession>
<evidence type="ECO:0000256" key="9">
    <source>
        <dbReference type="ARBA" id="ARBA00023288"/>
    </source>
</evidence>
<dbReference type="CDD" id="cd19338">
    <property type="entry name" value="Wnt_Wnt6"/>
    <property type="match status" value="1"/>
</dbReference>
<dbReference type="GO" id="GO:0060560">
    <property type="term" value="P:developmental growth involved in morphogenesis"/>
    <property type="evidence" value="ECO:0007669"/>
    <property type="project" value="UniProtKB-ARBA"/>
</dbReference>
<dbReference type="Proteomes" id="UP000708208">
    <property type="component" value="Unassembled WGS sequence"/>
</dbReference>
<keyword evidence="9" id="KW-0449">Lipoprotein</keyword>
<dbReference type="OrthoDB" id="5945655at2759"/>
<evidence type="ECO:0000256" key="4">
    <source>
        <dbReference type="ARBA" id="ARBA00022525"/>
    </source>
</evidence>
<dbReference type="GO" id="GO:0060070">
    <property type="term" value="P:canonical Wnt signaling pathway"/>
    <property type="evidence" value="ECO:0007669"/>
    <property type="project" value="TreeGrafter"/>
</dbReference>
<keyword evidence="5" id="KW-0272">Extracellular matrix</keyword>
<evidence type="ECO:0000256" key="1">
    <source>
        <dbReference type="ARBA" id="ARBA00004498"/>
    </source>
</evidence>
<keyword evidence="6 10" id="KW-0879">Wnt signaling pathway</keyword>
<comment type="subcellular location">
    <subcellularLocation>
        <location evidence="1 10">Secreted</location>
        <location evidence="1 10">Extracellular space</location>
        <location evidence="1 10">Extracellular matrix</location>
    </subcellularLocation>
</comment>
<dbReference type="PROSITE" id="PS00246">
    <property type="entry name" value="WNT1"/>
    <property type="match status" value="1"/>
</dbReference>
<dbReference type="GO" id="GO:0005615">
    <property type="term" value="C:extracellular space"/>
    <property type="evidence" value="ECO:0007669"/>
    <property type="project" value="TreeGrafter"/>
</dbReference>
<comment type="similarity">
    <text evidence="2 10">Belongs to the Wnt family.</text>
</comment>
<name>A0A8J2JYS3_9HEXA</name>
<dbReference type="Pfam" id="PF00110">
    <property type="entry name" value="wnt"/>
    <property type="match status" value="1"/>
</dbReference>
<evidence type="ECO:0000256" key="3">
    <source>
        <dbReference type="ARBA" id="ARBA00022473"/>
    </source>
</evidence>
<dbReference type="InterPro" id="IPR005817">
    <property type="entry name" value="Wnt"/>
</dbReference>
<dbReference type="AlphaFoldDB" id="A0A8J2JYS3"/>
<dbReference type="InterPro" id="IPR018161">
    <property type="entry name" value="Wnt_CS"/>
</dbReference>
<evidence type="ECO:0000256" key="6">
    <source>
        <dbReference type="ARBA" id="ARBA00022687"/>
    </source>
</evidence>
<evidence type="ECO:0000256" key="10">
    <source>
        <dbReference type="RuleBase" id="RU003500"/>
    </source>
</evidence>
<dbReference type="InterPro" id="IPR009143">
    <property type="entry name" value="Wnt6"/>
</dbReference>
<dbReference type="GO" id="GO:0005109">
    <property type="term" value="F:frizzled binding"/>
    <property type="evidence" value="ECO:0007669"/>
    <property type="project" value="TreeGrafter"/>
</dbReference>
<evidence type="ECO:0000313" key="12">
    <source>
        <dbReference type="Proteomes" id="UP000708208"/>
    </source>
</evidence>
<proteinExistence type="inferred from homology"/>